<comment type="subcellular location">
    <subcellularLocation>
        <location evidence="1">Cell membrane</location>
        <topology evidence="1">Multi-pass membrane protein</topology>
    </subcellularLocation>
</comment>
<dbReference type="GO" id="GO:0015171">
    <property type="term" value="F:amino acid transmembrane transporter activity"/>
    <property type="evidence" value="ECO:0007669"/>
    <property type="project" value="TreeGrafter"/>
</dbReference>
<evidence type="ECO:0000256" key="5">
    <source>
        <dbReference type="ARBA" id="ARBA00023136"/>
    </source>
</evidence>
<protein>
    <submittedName>
        <fullName evidence="7">Homoserine/homoserine lactone efflux protein</fullName>
    </submittedName>
</protein>
<dbReference type="PANTHER" id="PTHR30086">
    <property type="entry name" value="ARGININE EXPORTER PROTEIN ARGO"/>
    <property type="match status" value="1"/>
</dbReference>
<feature type="transmembrane region" description="Helical" evidence="6">
    <location>
        <begin position="150"/>
        <end position="175"/>
    </location>
</feature>
<evidence type="ECO:0000313" key="7">
    <source>
        <dbReference type="EMBL" id="ELR70493.1"/>
    </source>
</evidence>
<dbReference type="InterPro" id="IPR001123">
    <property type="entry name" value="LeuE-type"/>
</dbReference>
<sequence length="209" mass="22780">MIGIENFGAFLLAGIILNLTPGADTMYILARSISQGKKAGIYSVLGISSGIILHTFAAAFGLSLIIAQSALAFNIIKYLGAGYLIFLGIKSLTSSKKNQLIRIQHELSGKKIFLSGMLTNVLNPKVALFFLAFLPQFIQLQHSQNPGPYLILGMSFVATATLWTMIIVLLSAKFASFIRHNQHVEQWINRSAGVVFILLGLKVALERSK</sequence>
<feature type="transmembrane region" description="Helical" evidence="6">
    <location>
        <begin position="72"/>
        <end position="92"/>
    </location>
</feature>
<evidence type="ECO:0000256" key="6">
    <source>
        <dbReference type="SAM" id="Phobius"/>
    </source>
</evidence>
<evidence type="ECO:0000313" key="8">
    <source>
        <dbReference type="Proteomes" id="UP000011135"/>
    </source>
</evidence>
<evidence type="ECO:0000256" key="3">
    <source>
        <dbReference type="ARBA" id="ARBA00022692"/>
    </source>
</evidence>
<dbReference type="AlphaFoldDB" id="L8JQJ6"/>
<accession>L8JQJ6</accession>
<dbReference type="PANTHER" id="PTHR30086:SF20">
    <property type="entry name" value="ARGININE EXPORTER PROTEIN ARGO-RELATED"/>
    <property type="match status" value="1"/>
</dbReference>
<dbReference type="EMBL" id="AMZN01000052">
    <property type="protein sequence ID" value="ELR70493.1"/>
    <property type="molecule type" value="Genomic_DNA"/>
</dbReference>
<feature type="transmembrane region" description="Helical" evidence="6">
    <location>
        <begin position="41"/>
        <end position="66"/>
    </location>
</feature>
<dbReference type="OrthoDB" id="9784202at2"/>
<comment type="caution">
    <text evidence="7">The sequence shown here is derived from an EMBL/GenBank/DDBJ whole genome shotgun (WGS) entry which is preliminary data.</text>
</comment>
<dbReference type="RefSeq" id="WP_009581035.1">
    <property type="nucleotide sequence ID" value="NZ_AMZN01000052.1"/>
</dbReference>
<evidence type="ECO:0000256" key="2">
    <source>
        <dbReference type="ARBA" id="ARBA00022475"/>
    </source>
</evidence>
<evidence type="ECO:0000256" key="1">
    <source>
        <dbReference type="ARBA" id="ARBA00004651"/>
    </source>
</evidence>
<dbReference type="PATRIC" id="fig|1237149.3.peg.3413"/>
<keyword evidence="2" id="KW-1003">Cell membrane</keyword>
<keyword evidence="4 6" id="KW-1133">Transmembrane helix</keyword>
<dbReference type="eggNOG" id="COG1280">
    <property type="taxonomic scope" value="Bacteria"/>
</dbReference>
<reference evidence="7 8" key="1">
    <citation type="submission" date="2012-12" db="EMBL/GenBank/DDBJ databases">
        <title>Genome assembly of Fulvivirga imtechensis AK7.</title>
        <authorList>
            <person name="Nupur N."/>
            <person name="Khatri I."/>
            <person name="Kumar R."/>
            <person name="Subramanian S."/>
            <person name="Pinnaka A."/>
        </authorList>
    </citation>
    <scope>NUCLEOTIDE SEQUENCE [LARGE SCALE GENOMIC DNA]</scope>
    <source>
        <strain evidence="7 8">AK7</strain>
    </source>
</reference>
<keyword evidence="8" id="KW-1185">Reference proteome</keyword>
<keyword evidence="5 6" id="KW-0472">Membrane</keyword>
<keyword evidence="3 6" id="KW-0812">Transmembrane</keyword>
<gene>
    <name evidence="7" type="ORF">C900_03652</name>
</gene>
<dbReference type="Pfam" id="PF01810">
    <property type="entry name" value="LysE"/>
    <property type="match status" value="1"/>
</dbReference>
<feature type="transmembrane region" description="Helical" evidence="6">
    <location>
        <begin position="6"/>
        <end position="29"/>
    </location>
</feature>
<proteinExistence type="predicted"/>
<dbReference type="PIRSF" id="PIRSF006324">
    <property type="entry name" value="LeuE"/>
    <property type="match status" value="1"/>
</dbReference>
<evidence type="ECO:0000256" key="4">
    <source>
        <dbReference type="ARBA" id="ARBA00022989"/>
    </source>
</evidence>
<organism evidence="7 8">
    <name type="scientific">Fulvivirga imtechensis AK7</name>
    <dbReference type="NCBI Taxonomy" id="1237149"/>
    <lineage>
        <taxon>Bacteria</taxon>
        <taxon>Pseudomonadati</taxon>
        <taxon>Bacteroidota</taxon>
        <taxon>Cytophagia</taxon>
        <taxon>Cytophagales</taxon>
        <taxon>Fulvivirgaceae</taxon>
        <taxon>Fulvivirga</taxon>
    </lineage>
</organism>
<name>L8JQJ6_9BACT</name>
<dbReference type="STRING" id="1237149.C900_03652"/>
<feature type="transmembrane region" description="Helical" evidence="6">
    <location>
        <begin position="112"/>
        <end position="138"/>
    </location>
</feature>
<dbReference type="GO" id="GO:0005886">
    <property type="term" value="C:plasma membrane"/>
    <property type="evidence" value="ECO:0007669"/>
    <property type="project" value="UniProtKB-SubCell"/>
</dbReference>
<dbReference type="Proteomes" id="UP000011135">
    <property type="component" value="Unassembled WGS sequence"/>
</dbReference>